<dbReference type="PANTHER" id="PTHR15323:SF6">
    <property type="entry name" value="CELL DIVISION CYCLE PROTEIN 123 HOMOLOG"/>
    <property type="match status" value="1"/>
</dbReference>
<dbReference type="AlphaFoldDB" id="A0A8X7T9G5"/>
<dbReference type="EMBL" id="JABWAB010000007">
    <property type="protein sequence ID" value="KAF6046923.1"/>
    <property type="molecule type" value="Genomic_DNA"/>
</dbReference>
<dbReference type="GO" id="GO:0005737">
    <property type="term" value="C:cytoplasm"/>
    <property type="evidence" value="ECO:0007669"/>
    <property type="project" value="TreeGrafter"/>
</dbReference>
<comment type="caution">
    <text evidence="3">The sequence shown here is derived from an EMBL/GenBank/DDBJ whole genome shotgun (WGS) entry which is preliminary data.</text>
</comment>
<dbReference type="Pfam" id="PF07065">
    <property type="entry name" value="D123"/>
    <property type="match status" value="1"/>
</dbReference>
<dbReference type="InterPro" id="IPR009772">
    <property type="entry name" value="CDC123"/>
</dbReference>
<evidence type="ECO:0000256" key="1">
    <source>
        <dbReference type="ARBA" id="ARBA00011047"/>
    </source>
</evidence>
<evidence type="ECO:0000256" key="2">
    <source>
        <dbReference type="SAM" id="MobiDB-lite"/>
    </source>
</evidence>
<dbReference type="GO" id="GO:0000287">
    <property type="term" value="F:magnesium ion binding"/>
    <property type="evidence" value="ECO:0007669"/>
    <property type="project" value="EnsemblFungi"/>
</dbReference>
<dbReference type="GO" id="GO:0005524">
    <property type="term" value="F:ATP binding"/>
    <property type="evidence" value="ECO:0007669"/>
    <property type="project" value="EnsemblFungi"/>
</dbReference>
<reference evidence="3" key="1">
    <citation type="submission" date="2020-03" db="EMBL/GenBank/DDBJ databases">
        <title>FDA dAtabase for Regulatory Grade micrObial Sequences (FDA-ARGOS): Supporting development and validation of Infectious Disease Dx tests.</title>
        <authorList>
            <person name="Campos J."/>
            <person name="Goldberg B."/>
            <person name="Tallon L."/>
            <person name="Sadzewicz L."/>
            <person name="Vavikolanu K."/>
            <person name="Mehta A."/>
            <person name="Aluvathingal J."/>
            <person name="Nadendla S."/>
            <person name="Nandy P."/>
            <person name="Geyer C."/>
            <person name="Yan Y."/>
            <person name="Sichtig H."/>
        </authorList>
    </citation>
    <scope>NUCLEOTIDE SEQUENCE [LARGE SCALE GENOMIC DNA]</scope>
    <source>
        <strain evidence="3">FDAARGOS_652</strain>
    </source>
</reference>
<dbReference type="PANTHER" id="PTHR15323">
    <property type="entry name" value="D123 PROTEIN"/>
    <property type="match status" value="1"/>
</dbReference>
<organism evidence="3 4">
    <name type="scientific">Candida parapsilosis</name>
    <name type="common">Yeast</name>
    <dbReference type="NCBI Taxonomy" id="5480"/>
    <lineage>
        <taxon>Eukaryota</taxon>
        <taxon>Fungi</taxon>
        <taxon>Dikarya</taxon>
        <taxon>Ascomycota</taxon>
        <taxon>Saccharomycotina</taxon>
        <taxon>Pichiomycetes</taxon>
        <taxon>Debaryomycetaceae</taxon>
        <taxon>Candida/Lodderomyces clade</taxon>
        <taxon>Candida</taxon>
    </lineage>
</organism>
<name>A0A8X7T9G5_CANPA</name>
<dbReference type="GO" id="GO:1905143">
    <property type="term" value="P:eukaryotic translation initiation factor 2 complex assembly"/>
    <property type="evidence" value="ECO:0007669"/>
    <property type="project" value="EnsemblFungi"/>
</dbReference>
<proteinExistence type="inferred from homology"/>
<comment type="similarity">
    <text evidence="1">Belongs to the CDC123 family.</text>
</comment>
<sequence>MEEHHTTFEKSGVTVDEILQCSFSNWCGSFKEHLYPYRVINPLPPNFIDYLLSDGIKLAARNVQLESTSDNEYSDWEEDEVGESEPEPQPLLSKFTDLHHQINNFVEELGGKVIPKLNWSSPKDASWLIPGNTIRCIEADDIYLLLKSSDHIIDDLLYPFSEVDNASNVKVSYELVLKRWEDINPALEFRVFVKDGRILGISQRDLNHYEFLKDLEPELNERINKFVYDEAIPKLNMSKFILDVYIPRPFDKVYVIDVNPFSRKSDSLLFTWNELLTQTPKDDKDHQFRLINETNLGAFARKQYSESQVPIDVVGAANDTEALINLAREWDKLQAKEVDES</sequence>
<dbReference type="GO" id="GO:0044183">
    <property type="term" value="F:protein folding chaperone"/>
    <property type="evidence" value="ECO:0007669"/>
    <property type="project" value="EnsemblFungi"/>
</dbReference>
<dbReference type="OrthoDB" id="360540at2759"/>
<protein>
    <submittedName>
        <fullName evidence="3">D123 family protein</fullName>
    </submittedName>
</protein>
<accession>A0A8X7T9G5</accession>
<dbReference type="Proteomes" id="UP000590412">
    <property type="component" value="Unassembled WGS sequence"/>
</dbReference>
<feature type="compositionally biased region" description="Acidic residues" evidence="2">
    <location>
        <begin position="72"/>
        <end position="86"/>
    </location>
</feature>
<feature type="region of interest" description="Disordered" evidence="2">
    <location>
        <begin position="69"/>
        <end position="88"/>
    </location>
</feature>
<evidence type="ECO:0000313" key="3">
    <source>
        <dbReference type="EMBL" id="KAF6046923.1"/>
    </source>
</evidence>
<evidence type="ECO:0000313" key="4">
    <source>
        <dbReference type="Proteomes" id="UP000590412"/>
    </source>
</evidence>
<gene>
    <name evidence="3" type="ORF">FOB60_004459</name>
</gene>